<protein>
    <submittedName>
        <fullName evidence="1">Uncharacterized protein</fullName>
    </submittedName>
</protein>
<organism evidence="1 2">
    <name type="scientific">Hoylesella loescheii DSM 19665 = JCM 12249 = ATCC 15930</name>
    <dbReference type="NCBI Taxonomy" id="1122985"/>
    <lineage>
        <taxon>Bacteria</taxon>
        <taxon>Pseudomonadati</taxon>
        <taxon>Bacteroidota</taxon>
        <taxon>Bacteroidia</taxon>
        <taxon>Bacteroidales</taxon>
        <taxon>Prevotellaceae</taxon>
        <taxon>Hoylesella</taxon>
    </lineage>
</organism>
<reference evidence="1 2" key="1">
    <citation type="submission" date="2013-08" db="EMBL/GenBank/DDBJ databases">
        <authorList>
            <person name="Weinstock G."/>
            <person name="Sodergren E."/>
            <person name="Wylie T."/>
            <person name="Fulton L."/>
            <person name="Fulton R."/>
            <person name="Fronick C."/>
            <person name="O'Laughlin M."/>
            <person name="Godfrey J."/>
            <person name="Miner T."/>
            <person name="Herter B."/>
            <person name="Appelbaum E."/>
            <person name="Cordes M."/>
            <person name="Lek S."/>
            <person name="Wollam A."/>
            <person name="Pepin K.H."/>
            <person name="Palsikar V.B."/>
            <person name="Mitreva M."/>
            <person name="Wilson R.K."/>
        </authorList>
    </citation>
    <scope>NUCLEOTIDE SEQUENCE [LARGE SCALE GENOMIC DNA]</scope>
    <source>
        <strain evidence="1 2">ATCC 15930</strain>
    </source>
</reference>
<comment type="caution">
    <text evidence="1">The sequence shown here is derived from an EMBL/GenBank/DDBJ whole genome shotgun (WGS) entry which is preliminary data.</text>
</comment>
<accession>A0A069QFV6</accession>
<name>A0A069QFV6_HOYLO</name>
<dbReference type="HOGENOM" id="CLU_3028498_0_0_10"/>
<evidence type="ECO:0000313" key="2">
    <source>
        <dbReference type="Proteomes" id="UP000027442"/>
    </source>
</evidence>
<keyword evidence="2" id="KW-1185">Reference proteome</keyword>
<dbReference type="AlphaFoldDB" id="A0A069QFV6"/>
<proteinExistence type="predicted"/>
<dbReference type="Proteomes" id="UP000027442">
    <property type="component" value="Unassembled WGS sequence"/>
</dbReference>
<dbReference type="EMBL" id="JNGW01000095">
    <property type="protein sequence ID" value="KDR51753.1"/>
    <property type="molecule type" value="Genomic_DNA"/>
</dbReference>
<gene>
    <name evidence="1" type="ORF">HMPREF1991_02167</name>
</gene>
<sequence>MLKVSLLFLVFNVFRIIFIYHRNGFCLSRYANRWSIATSLHDVFSLESKKTNCFH</sequence>
<evidence type="ECO:0000313" key="1">
    <source>
        <dbReference type="EMBL" id="KDR51753.1"/>
    </source>
</evidence>